<reference evidence="1" key="1">
    <citation type="submission" date="2022-10" db="EMBL/GenBank/DDBJ databases">
        <title>Tapping the CABI collections for fungal endophytes: first genome assemblies for Collariella, Neodidymelliopsis, Ascochyta clinopodiicola, Didymella pomorum, Didymosphaeria variabile, Neocosmospora piperis and Neocucurbitaria cava.</title>
        <authorList>
            <person name="Hill R."/>
        </authorList>
    </citation>
    <scope>NUCLEOTIDE SEQUENCE</scope>
    <source>
        <strain evidence="1">IMI 356815</strain>
    </source>
</reference>
<dbReference type="SUPFAM" id="SSF55486">
    <property type="entry name" value="Metalloproteases ('zincins'), catalytic domain"/>
    <property type="match status" value="1"/>
</dbReference>
<evidence type="ECO:0000313" key="1">
    <source>
        <dbReference type="EMBL" id="KAJ4350322.1"/>
    </source>
</evidence>
<dbReference type="EMBL" id="JAPEUX010000006">
    <property type="protein sequence ID" value="KAJ4350322.1"/>
    <property type="molecule type" value="Genomic_DNA"/>
</dbReference>
<dbReference type="Proteomes" id="UP001140513">
    <property type="component" value="Unassembled WGS sequence"/>
</dbReference>
<protein>
    <recommendedName>
        <fullName evidence="3">Peptidase metallopeptidase domain-containing protein</fullName>
    </recommendedName>
</protein>
<dbReference type="InterPro" id="IPR024079">
    <property type="entry name" value="MetalloPept_cat_dom_sf"/>
</dbReference>
<evidence type="ECO:0008006" key="3">
    <source>
        <dbReference type="Google" id="ProtNLM"/>
    </source>
</evidence>
<organism evidence="1 2">
    <name type="scientific">Didymosphaeria variabile</name>
    <dbReference type="NCBI Taxonomy" id="1932322"/>
    <lineage>
        <taxon>Eukaryota</taxon>
        <taxon>Fungi</taxon>
        <taxon>Dikarya</taxon>
        <taxon>Ascomycota</taxon>
        <taxon>Pezizomycotina</taxon>
        <taxon>Dothideomycetes</taxon>
        <taxon>Pleosporomycetidae</taxon>
        <taxon>Pleosporales</taxon>
        <taxon>Massarineae</taxon>
        <taxon>Didymosphaeriaceae</taxon>
        <taxon>Didymosphaeria</taxon>
    </lineage>
</organism>
<dbReference type="Gene3D" id="3.40.390.10">
    <property type="entry name" value="Collagenase (Catalytic Domain)"/>
    <property type="match status" value="1"/>
</dbReference>
<gene>
    <name evidence="1" type="ORF">N0V89_008943</name>
</gene>
<name>A0A9W8XHQ6_9PLEO</name>
<dbReference type="RefSeq" id="XP_056069252.1">
    <property type="nucleotide sequence ID" value="XM_056217696.1"/>
</dbReference>
<proteinExistence type="predicted"/>
<dbReference type="OrthoDB" id="291007at2759"/>
<keyword evidence="2" id="KW-1185">Reference proteome</keyword>
<accession>A0A9W8XHQ6</accession>
<dbReference type="GeneID" id="80912473"/>
<comment type="caution">
    <text evidence="1">The sequence shown here is derived from an EMBL/GenBank/DDBJ whole genome shotgun (WGS) entry which is preliminary data.</text>
</comment>
<dbReference type="GO" id="GO:0008237">
    <property type="term" value="F:metallopeptidase activity"/>
    <property type="evidence" value="ECO:0007669"/>
    <property type="project" value="InterPro"/>
</dbReference>
<evidence type="ECO:0000313" key="2">
    <source>
        <dbReference type="Proteomes" id="UP001140513"/>
    </source>
</evidence>
<dbReference type="AlphaFoldDB" id="A0A9W8XHQ6"/>
<sequence>MACLAYGNSIDGPGVTTENQIKTNPATQSTYNNYVLKVGNIRWNDGETLHVGFRGGTPWQRQTVASIAVQWTYHANISFRFDTDGKGQERYDILVSFDTTNKASWSKIGNTSRDSAAAGSPSMNLGDLNQFNNDAYNQRTILHEFGHALGRKHMHQSPWREEHPSVAFDREKVYAHYYQNQGWDRNKVDLNILAEADLDWTQITERMRMRMMDLVMPKFDMQSIMMYPFDASLMLGGQGGTQRNFELSAWDKYAISKAYPYHP</sequence>